<reference evidence="2" key="1">
    <citation type="journal article" date="2019" name="Sci. Rep.">
        <title>Draft genome of Tanacetum cinerariifolium, the natural source of mosquito coil.</title>
        <authorList>
            <person name="Yamashiro T."/>
            <person name="Shiraishi A."/>
            <person name="Satake H."/>
            <person name="Nakayama K."/>
        </authorList>
    </citation>
    <scope>NUCLEOTIDE SEQUENCE</scope>
</reference>
<organism evidence="2">
    <name type="scientific">Tanacetum cinerariifolium</name>
    <name type="common">Dalmatian daisy</name>
    <name type="synonym">Chrysanthemum cinerariifolium</name>
    <dbReference type="NCBI Taxonomy" id="118510"/>
    <lineage>
        <taxon>Eukaryota</taxon>
        <taxon>Viridiplantae</taxon>
        <taxon>Streptophyta</taxon>
        <taxon>Embryophyta</taxon>
        <taxon>Tracheophyta</taxon>
        <taxon>Spermatophyta</taxon>
        <taxon>Magnoliopsida</taxon>
        <taxon>eudicotyledons</taxon>
        <taxon>Gunneridae</taxon>
        <taxon>Pentapetalae</taxon>
        <taxon>asterids</taxon>
        <taxon>campanulids</taxon>
        <taxon>Asterales</taxon>
        <taxon>Asteraceae</taxon>
        <taxon>Asteroideae</taxon>
        <taxon>Anthemideae</taxon>
        <taxon>Anthemidinae</taxon>
        <taxon>Tanacetum</taxon>
    </lineage>
</organism>
<accession>A0A699K6I7</accession>
<feature type="compositionally biased region" description="Polar residues" evidence="1">
    <location>
        <begin position="1"/>
        <end position="13"/>
    </location>
</feature>
<evidence type="ECO:0000313" key="2">
    <source>
        <dbReference type="EMBL" id="GFA74134.1"/>
    </source>
</evidence>
<protein>
    <submittedName>
        <fullName evidence="2">Uncharacterized protein</fullName>
    </submittedName>
</protein>
<gene>
    <name evidence="2" type="ORF">Tci_646106</name>
</gene>
<proteinExistence type="predicted"/>
<name>A0A699K6I7_TANCI</name>
<dbReference type="EMBL" id="BKCJ010479131">
    <property type="protein sequence ID" value="GFA74134.1"/>
    <property type="molecule type" value="Genomic_DNA"/>
</dbReference>
<dbReference type="AlphaFoldDB" id="A0A699K6I7"/>
<evidence type="ECO:0000256" key="1">
    <source>
        <dbReference type="SAM" id="MobiDB-lite"/>
    </source>
</evidence>
<sequence>MPTQKAPSFVQTSKHVKTPRPSVKPVEHPIPAKNLKKYILESRGHRPSWNRKACSVCKSLTHLIKDCDYYEKKMVQKPVRNHAMRGNHQHYAKMTHPHPYRNVVPTTVLTRSRLVLLTAARPFTISVPQIKVKH</sequence>
<feature type="region of interest" description="Disordered" evidence="1">
    <location>
        <begin position="1"/>
        <end position="28"/>
    </location>
</feature>
<comment type="caution">
    <text evidence="2">The sequence shown here is derived from an EMBL/GenBank/DDBJ whole genome shotgun (WGS) entry which is preliminary data.</text>
</comment>